<evidence type="ECO:0000256" key="2">
    <source>
        <dbReference type="ARBA" id="ARBA00022448"/>
    </source>
</evidence>
<dbReference type="Proteomes" id="UP000028981">
    <property type="component" value="Unassembled WGS sequence"/>
</dbReference>
<dbReference type="RefSeq" id="WP_035085488.1">
    <property type="nucleotide sequence ID" value="NZ_JQGC01000017.1"/>
</dbReference>
<evidence type="ECO:0000256" key="1">
    <source>
        <dbReference type="ARBA" id="ARBA00004651"/>
    </source>
</evidence>
<organism evidence="8 9">
    <name type="scientific">Devosia riboflavina</name>
    <dbReference type="NCBI Taxonomy" id="46914"/>
    <lineage>
        <taxon>Bacteria</taxon>
        <taxon>Pseudomonadati</taxon>
        <taxon>Pseudomonadota</taxon>
        <taxon>Alphaproteobacteria</taxon>
        <taxon>Hyphomicrobiales</taxon>
        <taxon>Devosiaceae</taxon>
        <taxon>Devosia</taxon>
    </lineage>
</organism>
<dbReference type="AlphaFoldDB" id="A0A087LZC1"/>
<dbReference type="OrthoDB" id="7820570at2"/>
<evidence type="ECO:0000256" key="6">
    <source>
        <dbReference type="RuleBase" id="RU363032"/>
    </source>
</evidence>
<dbReference type="CDD" id="cd06261">
    <property type="entry name" value="TM_PBP2"/>
    <property type="match status" value="1"/>
</dbReference>
<dbReference type="PANTHER" id="PTHR30043:SF9">
    <property type="entry name" value="PHOSPHONATES TRANSPORT SYSTEM PERMEASE PROTEIN"/>
    <property type="match status" value="1"/>
</dbReference>
<feature type="transmembrane region" description="Helical" evidence="6">
    <location>
        <begin position="245"/>
        <end position="267"/>
    </location>
</feature>
<evidence type="ECO:0000256" key="3">
    <source>
        <dbReference type="ARBA" id="ARBA00022692"/>
    </source>
</evidence>
<keyword evidence="4 6" id="KW-1133">Transmembrane helix</keyword>
<feature type="domain" description="ABC transmembrane type-1" evidence="7">
    <location>
        <begin position="85"/>
        <end position="268"/>
    </location>
</feature>
<dbReference type="GO" id="GO:0005886">
    <property type="term" value="C:plasma membrane"/>
    <property type="evidence" value="ECO:0007669"/>
    <property type="project" value="UniProtKB-SubCell"/>
</dbReference>
<dbReference type="EMBL" id="JQGC01000017">
    <property type="protein sequence ID" value="KFL29974.1"/>
    <property type="molecule type" value="Genomic_DNA"/>
</dbReference>
<dbReference type="NCBIfam" id="TIGR01097">
    <property type="entry name" value="PhnE"/>
    <property type="match status" value="1"/>
</dbReference>
<evidence type="ECO:0000259" key="7">
    <source>
        <dbReference type="PROSITE" id="PS50928"/>
    </source>
</evidence>
<keyword evidence="2 6" id="KW-0813">Transport</keyword>
<dbReference type="SUPFAM" id="SSF161098">
    <property type="entry name" value="MetI-like"/>
    <property type="match status" value="1"/>
</dbReference>
<feature type="transmembrane region" description="Helical" evidence="6">
    <location>
        <begin position="223"/>
        <end position="239"/>
    </location>
</feature>
<dbReference type="PANTHER" id="PTHR30043">
    <property type="entry name" value="PHOSPHONATES TRANSPORT SYSTEM PERMEASE PROTEIN"/>
    <property type="match status" value="1"/>
</dbReference>
<comment type="similarity">
    <text evidence="6">Belongs to the binding-protein-dependent transport system permease family.</text>
</comment>
<name>A0A087LZC1_9HYPH</name>
<dbReference type="InterPro" id="IPR005769">
    <property type="entry name" value="PhnE/PtxC"/>
</dbReference>
<dbReference type="STRING" id="46914.JP75_17905"/>
<evidence type="ECO:0000313" key="8">
    <source>
        <dbReference type="EMBL" id="KFL29974.1"/>
    </source>
</evidence>
<dbReference type="InterPro" id="IPR000515">
    <property type="entry name" value="MetI-like"/>
</dbReference>
<evidence type="ECO:0000256" key="5">
    <source>
        <dbReference type="ARBA" id="ARBA00023136"/>
    </source>
</evidence>
<comment type="caution">
    <text evidence="8">The sequence shown here is derived from an EMBL/GenBank/DDBJ whole genome shotgun (WGS) entry which is preliminary data.</text>
</comment>
<proteinExistence type="inferred from homology"/>
<keyword evidence="9" id="KW-1185">Reference proteome</keyword>
<feature type="transmembrane region" description="Helical" evidence="6">
    <location>
        <begin position="195"/>
        <end position="216"/>
    </location>
</feature>
<dbReference type="Gene3D" id="1.10.3720.10">
    <property type="entry name" value="MetI-like"/>
    <property type="match status" value="1"/>
</dbReference>
<keyword evidence="3 6" id="KW-0812">Transmembrane</keyword>
<protein>
    <submittedName>
        <fullName evidence="8">Phosphonate ABC transporter permease</fullName>
    </submittedName>
</protein>
<accession>A0A087LZC1</accession>
<dbReference type="Pfam" id="PF00528">
    <property type="entry name" value="BPD_transp_1"/>
    <property type="match status" value="1"/>
</dbReference>
<evidence type="ECO:0000313" key="9">
    <source>
        <dbReference type="Proteomes" id="UP000028981"/>
    </source>
</evidence>
<keyword evidence="5 6" id="KW-0472">Membrane</keyword>
<feature type="transmembrane region" description="Helical" evidence="6">
    <location>
        <begin position="136"/>
        <end position="160"/>
    </location>
</feature>
<comment type="subcellular location">
    <subcellularLocation>
        <location evidence="1 6">Cell membrane</location>
        <topology evidence="1 6">Multi-pass membrane protein</topology>
    </subcellularLocation>
</comment>
<dbReference type="PROSITE" id="PS50928">
    <property type="entry name" value="ABC_TM1"/>
    <property type="match status" value="1"/>
</dbReference>
<evidence type="ECO:0000256" key="4">
    <source>
        <dbReference type="ARBA" id="ARBA00022989"/>
    </source>
</evidence>
<dbReference type="InterPro" id="IPR035906">
    <property type="entry name" value="MetI-like_sf"/>
</dbReference>
<gene>
    <name evidence="8" type="ORF">JP75_17905</name>
</gene>
<dbReference type="GO" id="GO:0015416">
    <property type="term" value="F:ABC-type phosphonate transporter activity"/>
    <property type="evidence" value="ECO:0007669"/>
    <property type="project" value="InterPro"/>
</dbReference>
<feature type="transmembrane region" description="Helical" evidence="6">
    <location>
        <begin position="31"/>
        <end position="48"/>
    </location>
</feature>
<feature type="transmembrane region" description="Helical" evidence="6">
    <location>
        <begin position="55"/>
        <end position="73"/>
    </location>
</feature>
<reference evidence="8 9" key="1">
    <citation type="submission" date="2014-08" db="EMBL/GenBank/DDBJ databases">
        <authorList>
            <person name="Hassan Y.I."/>
            <person name="Lepp D."/>
            <person name="Zhou T."/>
        </authorList>
    </citation>
    <scope>NUCLEOTIDE SEQUENCE [LARGE SCALE GENOMIC DNA]</scope>
    <source>
        <strain evidence="8 9">IFO13584</strain>
    </source>
</reference>
<sequence>MNTAQHADIARLRRTNPEIFSRPLPQRLRDWGIWAAFIAVLGFGLWWIDASPMRIFNGLGKLGMLVGLMIPPWPGDGLPDYLLAMLETLAMAFLGTVIAAVLAVPLGFMGAKNIVPNWAFHFGIRRFFDAFRGIDGLVWALIFVSAVGLGPFAGVLAIAVGDVMVLGKLFAEAIENVDKKPVDGVRASGGGRLHVMRLGVFPQVFPVMMSHVLYFFESNVRSATILGIVGAGGIGLQLSDRIRINNWQAAAFIILLILVTVSIIDAISRRIRAKLT</sequence>
<feature type="transmembrane region" description="Helical" evidence="6">
    <location>
        <begin position="93"/>
        <end position="115"/>
    </location>
</feature>